<protein>
    <submittedName>
        <fullName evidence="1">Single-stranded-DNA-specific exonuclease RecJ</fullName>
    </submittedName>
</protein>
<evidence type="ECO:0000313" key="2">
    <source>
        <dbReference type="Proteomes" id="UP000363590"/>
    </source>
</evidence>
<accession>A0A5P9XS96</accession>
<dbReference type="Proteomes" id="UP000363590">
    <property type="component" value="Chromosome"/>
</dbReference>
<dbReference type="GeneID" id="60696075"/>
<proteinExistence type="predicted"/>
<dbReference type="RefSeq" id="WP_153940626.1">
    <property type="nucleotide sequence ID" value="NZ_CP045571.1"/>
</dbReference>
<gene>
    <name evidence="1" type="ORF">GCD22_01736</name>
</gene>
<dbReference type="AlphaFoldDB" id="A0A5P9XS96"/>
<dbReference type="KEGG" id="atx:GCD22_01736"/>
<name>A0A5P9XS96_ACITH</name>
<sequence length="84" mass="9230">MPIIQYRRPDAEAVQRLIQSGIHPVIARILAGRGVAEPESVALLLRALEQPGSMRDLEKAAHLVAECVLKQKTLFVIGDYDVAI</sequence>
<organism evidence="1 2">
    <name type="scientific">Acidithiobacillus thiooxidans ATCC 19377</name>
    <dbReference type="NCBI Taxonomy" id="637390"/>
    <lineage>
        <taxon>Bacteria</taxon>
        <taxon>Pseudomonadati</taxon>
        <taxon>Pseudomonadota</taxon>
        <taxon>Acidithiobacillia</taxon>
        <taxon>Acidithiobacillales</taxon>
        <taxon>Acidithiobacillaceae</taxon>
        <taxon>Acidithiobacillus</taxon>
    </lineage>
</organism>
<keyword evidence="1" id="KW-0540">Nuclease</keyword>
<dbReference type="EMBL" id="CP045571">
    <property type="protein sequence ID" value="QFX96026.1"/>
    <property type="molecule type" value="Genomic_DNA"/>
</dbReference>
<reference evidence="1 2" key="1">
    <citation type="submission" date="2019-10" db="EMBL/GenBank/DDBJ databases">
        <authorList>
            <person name="Wang R."/>
        </authorList>
    </citation>
    <scope>NUCLEOTIDE SEQUENCE [LARGE SCALE GENOMIC DNA]</scope>
    <source>
        <strain evidence="1 2">ATCC 19377</strain>
    </source>
</reference>
<keyword evidence="1" id="KW-0269">Exonuclease</keyword>
<evidence type="ECO:0000313" key="1">
    <source>
        <dbReference type="EMBL" id="QFX96026.1"/>
    </source>
</evidence>
<keyword evidence="1" id="KW-0378">Hydrolase</keyword>
<dbReference type="GO" id="GO:0004527">
    <property type="term" value="F:exonuclease activity"/>
    <property type="evidence" value="ECO:0007669"/>
    <property type="project" value="UniProtKB-KW"/>
</dbReference>